<dbReference type="InterPro" id="IPR005828">
    <property type="entry name" value="MFS_sugar_transport-like"/>
</dbReference>
<comment type="subcellular location">
    <subcellularLocation>
        <location evidence="1">Cell membrane</location>
        <topology evidence="1">Multi-pass membrane protein</topology>
    </subcellularLocation>
</comment>
<name>A0ABX0SN69_9ACTN</name>
<dbReference type="Proteomes" id="UP000749311">
    <property type="component" value="Unassembled WGS sequence"/>
</dbReference>
<evidence type="ECO:0000256" key="3">
    <source>
        <dbReference type="ARBA" id="ARBA00022989"/>
    </source>
</evidence>
<dbReference type="PANTHER" id="PTHR23531:SF1">
    <property type="entry name" value="QUINOLENE RESISTANCE PROTEIN NORA"/>
    <property type="match status" value="1"/>
</dbReference>
<proteinExistence type="predicted"/>
<evidence type="ECO:0000313" key="7">
    <source>
        <dbReference type="EMBL" id="NIH58206.1"/>
    </source>
</evidence>
<keyword evidence="2 5" id="KW-0812">Transmembrane</keyword>
<feature type="transmembrane region" description="Helical" evidence="5">
    <location>
        <begin position="77"/>
        <end position="94"/>
    </location>
</feature>
<dbReference type="PANTHER" id="PTHR23531">
    <property type="entry name" value="QUINOLENE RESISTANCE PROTEIN NORA"/>
    <property type="match status" value="1"/>
</dbReference>
<feature type="transmembrane region" description="Helical" evidence="5">
    <location>
        <begin position="359"/>
        <end position="382"/>
    </location>
</feature>
<feature type="transmembrane region" description="Helical" evidence="5">
    <location>
        <begin position="137"/>
        <end position="155"/>
    </location>
</feature>
<dbReference type="RefSeq" id="WP_167170113.1">
    <property type="nucleotide sequence ID" value="NZ_BAAAOO010000009.1"/>
</dbReference>
<feature type="transmembrane region" description="Helical" evidence="5">
    <location>
        <begin position="106"/>
        <end position="125"/>
    </location>
</feature>
<reference evidence="7 8" key="1">
    <citation type="submission" date="2020-02" db="EMBL/GenBank/DDBJ databases">
        <title>Sequencing the genomes of 1000 actinobacteria strains.</title>
        <authorList>
            <person name="Klenk H.-P."/>
        </authorList>
    </citation>
    <scope>NUCLEOTIDE SEQUENCE [LARGE SCALE GENOMIC DNA]</scope>
    <source>
        <strain evidence="7 8">DSM 19609</strain>
    </source>
</reference>
<dbReference type="Pfam" id="PF07690">
    <property type="entry name" value="MFS_1"/>
    <property type="match status" value="1"/>
</dbReference>
<dbReference type="InterPro" id="IPR020846">
    <property type="entry name" value="MFS_dom"/>
</dbReference>
<feature type="transmembrane region" description="Helical" evidence="5">
    <location>
        <begin position="242"/>
        <end position="260"/>
    </location>
</feature>
<feature type="transmembrane region" description="Helical" evidence="5">
    <location>
        <begin position="43"/>
        <end position="65"/>
    </location>
</feature>
<dbReference type="InterPro" id="IPR011701">
    <property type="entry name" value="MFS"/>
</dbReference>
<feature type="transmembrane region" description="Helical" evidence="5">
    <location>
        <begin position="272"/>
        <end position="290"/>
    </location>
</feature>
<evidence type="ECO:0000256" key="5">
    <source>
        <dbReference type="SAM" id="Phobius"/>
    </source>
</evidence>
<feature type="transmembrane region" description="Helical" evidence="5">
    <location>
        <begin position="296"/>
        <end position="319"/>
    </location>
</feature>
<gene>
    <name evidence="7" type="ORF">FB473_002898</name>
</gene>
<dbReference type="EMBL" id="JAAMOZ010000002">
    <property type="protein sequence ID" value="NIH58206.1"/>
    <property type="molecule type" value="Genomic_DNA"/>
</dbReference>
<accession>A0ABX0SN69</accession>
<dbReference type="InterPro" id="IPR052714">
    <property type="entry name" value="MFS_Exporter"/>
</dbReference>
<dbReference type="InterPro" id="IPR036259">
    <property type="entry name" value="MFS_trans_sf"/>
</dbReference>
<keyword evidence="4 5" id="KW-0472">Membrane</keyword>
<dbReference type="Pfam" id="PF00083">
    <property type="entry name" value="Sugar_tr"/>
    <property type="match status" value="1"/>
</dbReference>
<feature type="transmembrane region" description="Helical" evidence="5">
    <location>
        <begin position="12"/>
        <end position="37"/>
    </location>
</feature>
<comment type="caution">
    <text evidence="7">The sequence shown here is derived from an EMBL/GenBank/DDBJ whole genome shotgun (WGS) entry which is preliminary data.</text>
</comment>
<organism evidence="7 8">
    <name type="scientific">Brooklawnia cerclae</name>
    <dbReference type="NCBI Taxonomy" id="349934"/>
    <lineage>
        <taxon>Bacteria</taxon>
        <taxon>Bacillati</taxon>
        <taxon>Actinomycetota</taxon>
        <taxon>Actinomycetes</taxon>
        <taxon>Propionibacteriales</taxon>
        <taxon>Propionibacteriaceae</taxon>
        <taxon>Brooklawnia</taxon>
    </lineage>
</organism>
<sequence>MTRERLLTPAYAMLCLAYFGVYIDFYTLGATIVSYVVDEFGASQAIAGAVAAAFSLGSTSARLVSGRLIDALGMRNVVVWSLVLHLVAALLYPLTPTTDLTIAVRFVHGIAMGVSTTAIAGAAVANAPASRRGEASGWVTGGGAVATGLGPLIALRLADAPIGQTGVFTVAVVAAGIALLASVVARKGLGETHPARSRRERGFISRPALPVAAVVALCAFPFAVILAYLAEFSESAGLAQPATVYFLVYAIAEVIGRPSVGLLQDRMDDRAVLAPMMAFLVVGAILTARATSATMLLAGALLLGLGYGTLVTAGQTVAINRTGADRAGLALGSYFLLVDLGTGLGPLILGLLIDPLGYRNTFMVGAGCGVLALVLSFVLGLVPTRHSPGATIPVTRT</sequence>
<dbReference type="SUPFAM" id="SSF103473">
    <property type="entry name" value="MFS general substrate transporter"/>
    <property type="match status" value="1"/>
</dbReference>
<evidence type="ECO:0000256" key="2">
    <source>
        <dbReference type="ARBA" id="ARBA00022692"/>
    </source>
</evidence>
<evidence type="ECO:0000256" key="1">
    <source>
        <dbReference type="ARBA" id="ARBA00004651"/>
    </source>
</evidence>
<feature type="transmembrane region" description="Helical" evidence="5">
    <location>
        <begin position="207"/>
        <end position="230"/>
    </location>
</feature>
<dbReference type="Gene3D" id="1.20.1250.20">
    <property type="entry name" value="MFS general substrate transporter like domains"/>
    <property type="match status" value="1"/>
</dbReference>
<keyword evidence="3 5" id="KW-1133">Transmembrane helix</keyword>
<evidence type="ECO:0000256" key="4">
    <source>
        <dbReference type="ARBA" id="ARBA00023136"/>
    </source>
</evidence>
<protein>
    <submittedName>
        <fullName evidence="7">MFS family permease</fullName>
    </submittedName>
</protein>
<dbReference type="PROSITE" id="PS50850">
    <property type="entry name" value="MFS"/>
    <property type="match status" value="1"/>
</dbReference>
<feature type="transmembrane region" description="Helical" evidence="5">
    <location>
        <begin position="167"/>
        <end position="186"/>
    </location>
</feature>
<feature type="domain" description="Major facilitator superfamily (MFS) profile" evidence="6">
    <location>
        <begin position="10"/>
        <end position="384"/>
    </location>
</feature>
<feature type="transmembrane region" description="Helical" evidence="5">
    <location>
        <begin position="331"/>
        <end position="353"/>
    </location>
</feature>
<keyword evidence="8" id="KW-1185">Reference proteome</keyword>
<evidence type="ECO:0000313" key="8">
    <source>
        <dbReference type="Proteomes" id="UP000749311"/>
    </source>
</evidence>
<evidence type="ECO:0000259" key="6">
    <source>
        <dbReference type="PROSITE" id="PS50850"/>
    </source>
</evidence>